<protein>
    <submittedName>
        <fullName evidence="4">ICML2 methylesterase</fullName>
    </submittedName>
</protein>
<evidence type="ECO:0000313" key="5">
    <source>
        <dbReference type="Proteomes" id="UP000736164"/>
    </source>
</evidence>
<dbReference type="Proteomes" id="UP000736164">
    <property type="component" value="Unassembled WGS sequence"/>
</dbReference>
<comment type="caution">
    <text evidence="4">The sequence shown here is derived from an EMBL/GenBank/DDBJ whole genome shotgun (WGS) entry which is preliminary data.</text>
</comment>
<dbReference type="InterPro" id="IPR049492">
    <property type="entry name" value="BD-FAE-like_dom"/>
</dbReference>
<sequence length="373" mass="41879">MGLKNQISLPIAAGVLFIGIPCSVSLVVQWIYGWPNKPGYRKYIEALKPRRVYCLTVAMLEMMKYLQYGKLYFQWNSWYKNIANNSYCEKGILFGRHGNKLDLYYSPNMDQPDSSASPVIIFVYGGAWGSGKRSIYCLLALQMAKELNASVVCPDYSIYPKGTVLEMVQDIADSILWVRENCHMFNLDKASYKSESITLIGHSAGAHLCALTTAFLAAGYENLGIEVPKQKELALSVKGVVGLSGVYHIKDHYLHEIWRGVEHVSTMRKAMGELENFDRYSPTLFIKALAEDNVESLPPFTLLHGTRDVIVPVQSSVKFSEALTSVSARVALYLLPKVDHIQIVTDLMAPDRQHYHTVFGCIKQEFNKDAAKS</sequence>
<gene>
    <name evidence="4" type="primary">Icmel2</name>
    <name evidence="4" type="ORF">GTO95_0008051</name>
</gene>
<dbReference type="PANTHER" id="PTHR48081:SF33">
    <property type="entry name" value="KYNURENINE FORMAMIDASE"/>
    <property type="match status" value="1"/>
</dbReference>
<dbReference type="SUPFAM" id="SSF53474">
    <property type="entry name" value="alpha/beta-Hydrolases"/>
    <property type="match status" value="1"/>
</dbReference>
<dbReference type="Pfam" id="PF20434">
    <property type="entry name" value="BD-FAE"/>
    <property type="match status" value="1"/>
</dbReference>
<keyword evidence="2" id="KW-0812">Transmembrane</keyword>
<dbReference type="EMBL" id="JAAWVO010021369">
    <property type="protein sequence ID" value="MBN3315489.1"/>
    <property type="molecule type" value="Genomic_DNA"/>
</dbReference>
<dbReference type="Gene3D" id="3.40.50.1820">
    <property type="entry name" value="alpha/beta hydrolase"/>
    <property type="match status" value="1"/>
</dbReference>
<evidence type="ECO:0000256" key="1">
    <source>
        <dbReference type="ARBA" id="ARBA00022801"/>
    </source>
</evidence>
<dbReference type="PANTHER" id="PTHR48081">
    <property type="entry name" value="AB HYDROLASE SUPERFAMILY PROTEIN C4A8.06C"/>
    <property type="match status" value="1"/>
</dbReference>
<reference evidence="4" key="1">
    <citation type="journal article" date="2021" name="Cell">
        <title>Tracing the genetic footprints of vertebrate landing in non-teleost ray-finned fishes.</title>
        <authorList>
            <person name="Bi X."/>
            <person name="Wang K."/>
            <person name="Yang L."/>
            <person name="Pan H."/>
            <person name="Jiang H."/>
            <person name="Wei Q."/>
            <person name="Fang M."/>
            <person name="Yu H."/>
            <person name="Zhu C."/>
            <person name="Cai Y."/>
            <person name="He Y."/>
            <person name="Gan X."/>
            <person name="Zeng H."/>
            <person name="Yu D."/>
            <person name="Zhu Y."/>
            <person name="Jiang H."/>
            <person name="Qiu Q."/>
            <person name="Yang H."/>
            <person name="Zhang Y.E."/>
            <person name="Wang W."/>
            <person name="Zhu M."/>
            <person name="He S."/>
            <person name="Zhang G."/>
        </authorList>
    </citation>
    <scope>NUCLEOTIDE SEQUENCE</scope>
    <source>
        <strain evidence="4">Allg_001</strain>
    </source>
</reference>
<dbReference type="InterPro" id="IPR050300">
    <property type="entry name" value="GDXG_lipolytic_enzyme"/>
</dbReference>
<keyword evidence="1" id="KW-0378">Hydrolase</keyword>
<accession>A0A8J7NP03</accession>
<keyword evidence="5" id="KW-1185">Reference proteome</keyword>
<feature type="transmembrane region" description="Helical" evidence="2">
    <location>
        <begin position="7"/>
        <end position="32"/>
    </location>
</feature>
<evidence type="ECO:0000256" key="2">
    <source>
        <dbReference type="SAM" id="Phobius"/>
    </source>
</evidence>
<keyword evidence="2" id="KW-0472">Membrane</keyword>
<name>A0A8J7NP03_ATRSP</name>
<proteinExistence type="predicted"/>
<evidence type="ECO:0000259" key="3">
    <source>
        <dbReference type="Pfam" id="PF20434"/>
    </source>
</evidence>
<evidence type="ECO:0000313" key="4">
    <source>
        <dbReference type="EMBL" id="MBN3315489.1"/>
    </source>
</evidence>
<dbReference type="AlphaFoldDB" id="A0A8J7NP03"/>
<dbReference type="InterPro" id="IPR029058">
    <property type="entry name" value="AB_hydrolase_fold"/>
</dbReference>
<keyword evidence="2" id="KW-1133">Transmembrane helix</keyword>
<organism evidence="4 5">
    <name type="scientific">Atractosteus spatula</name>
    <name type="common">Alligator gar</name>
    <name type="synonym">Lepisosteus spatula</name>
    <dbReference type="NCBI Taxonomy" id="7917"/>
    <lineage>
        <taxon>Eukaryota</taxon>
        <taxon>Metazoa</taxon>
        <taxon>Chordata</taxon>
        <taxon>Craniata</taxon>
        <taxon>Vertebrata</taxon>
        <taxon>Euteleostomi</taxon>
        <taxon>Actinopterygii</taxon>
        <taxon>Neopterygii</taxon>
        <taxon>Holostei</taxon>
        <taxon>Semionotiformes</taxon>
        <taxon>Lepisosteidae</taxon>
        <taxon>Atractosteus</taxon>
    </lineage>
</organism>
<dbReference type="GO" id="GO:0004061">
    <property type="term" value="F:arylformamidase activity"/>
    <property type="evidence" value="ECO:0007669"/>
    <property type="project" value="TreeGrafter"/>
</dbReference>
<feature type="non-terminal residue" evidence="4">
    <location>
        <position position="373"/>
    </location>
</feature>
<feature type="non-terminal residue" evidence="4">
    <location>
        <position position="1"/>
    </location>
</feature>
<feature type="domain" description="BD-FAE-like" evidence="3">
    <location>
        <begin position="101"/>
        <end position="323"/>
    </location>
</feature>